<comment type="caution">
    <text evidence="2">The sequence shown here is derived from an EMBL/GenBank/DDBJ whole genome shotgun (WGS) entry which is preliminary data.</text>
</comment>
<organism evidence="2 3">
    <name type="scientific">Candidatus Woesebacteria bacterium RBG_13_46_13</name>
    <dbReference type="NCBI Taxonomy" id="1802479"/>
    <lineage>
        <taxon>Bacteria</taxon>
        <taxon>Candidatus Woeseibacteriota</taxon>
    </lineage>
</organism>
<proteinExistence type="predicted"/>
<protein>
    <recommendedName>
        <fullName evidence="4">DUF1648 domain-containing protein</fullName>
    </recommendedName>
</protein>
<reference evidence="2 3" key="1">
    <citation type="journal article" date="2016" name="Nat. Commun.">
        <title>Thousands of microbial genomes shed light on interconnected biogeochemical processes in an aquifer system.</title>
        <authorList>
            <person name="Anantharaman K."/>
            <person name="Brown C.T."/>
            <person name="Hug L.A."/>
            <person name="Sharon I."/>
            <person name="Castelle C.J."/>
            <person name="Probst A.J."/>
            <person name="Thomas B.C."/>
            <person name="Singh A."/>
            <person name="Wilkins M.J."/>
            <person name="Karaoz U."/>
            <person name="Brodie E.L."/>
            <person name="Williams K.H."/>
            <person name="Hubbard S.S."/>
            <person name="Banfield J.F."/>
        </authorList>
    </citation>
    <scope>NUCLEOTIDE SEQUENCE [LARGE SCALE GENOMIC DNA]</scope>
</reference>
<dbReference type="EMBL" id="MGFR01000001">
    <property type="protein sequence ID" value="OGM10198.1"/>
    <property type="molecule type" value="Genomic_DNA"/>
</dbReference>
<feature type="transmembrane region" description="Helical" evidence="1">
    <location>
        <begin position="61"/>
        <end position="88"/>
    </location>
</feature>
<gene>
    <name evidence="2" type="ORF">A2Y68_02045</name>
</gene>
<dbReference type="Proteomes" id="UP000176778">
    <property type="component" value="Unassembled WGS sequence"/>
</dbReference>
<keyword evidence="1" id="KW-1133">Transmembrane helix</keyword>
<feature type="transmembrane region" description="Helical" evidence="1">
    <location>
        <begin position="97"/>
        <end position="119"/>
    </location>
</feature>
<name>A0A1F7X788_9BACT</name>
<dbReference type="STRING" id="1802479.A2Y68_02045"/>
<keyword evidence="1" id="KW-0812">Transmembrane</keyword>
<evidence type="ECO:0000313" key="2">
    <source>
        <dbReference type="EMBL" id="OGM10198.1"/>
    </source>
</evidence>
<evidence type="ECO:0000313" key="3">
    <source>
        <dbReference type="Proteomes" id="UP000176778"/>
    </source>
</evidence>
<accession>A0A1F7X788</accession>
<feature type="transmembrane region" description="Helical" evidence="1">
    <location>
        <begin position="21"/>
        <end position="41"/>
    </location>
</feature>
<evidence type="ECO:0008006" key="4">
    <source>
        <dbReference type="Google" id="ProtNLM"/>
    </source>
</evidence>
<keyword evidence="1" id="KW-0472">Membrane</keyword>
<sequence>MPKLPKIEFDKKILEAIPFRNYVYASLVVNLLSLAMVLLLRGHLPPQVPLFYGTAEGDGQLAGSLALIIPNLVAILITAVNLSLAFFIKDEFSKKTLVIAALAATFLASITVGKIIFLVGSF</sequence>
<evidence type="ECO:0000256" key="1">
    <source>
        <dbReference type="SAM" id="Phobius"/>
    </source>
</evidence>
<dbReference type="AlphaFoldDB" id="A0A1F7X788"/>